<dbReference type="InterPro" id="IPR037019">
    <property type="entry name" value="Glyco_hydro_7_sf"/>
</dbReference>
<reference evidence="12 13" key="1">
    <citation type="journal article" date="2019" name="Sci. Rep.">
        <title>Colletotrichum shisoi sp. nov., an anthracnose pathogen of Perilla frutescens in Japan: molecular phylogenetic, morphological and genomic evidence.</title>
        <authorList>
            <person name="Gan P."/>
            <person name="Tsushima A."/>
            <person name="Hiroyama R."/>
            <person name="Narusaka M."/>
            <person name="Takano Y."/>
            <person name="Narusaka Y."/>
            <person name="Kawaradani M."/>
            <person name="Damm U."/>
            <person name="Shirasu K."/>
        </authorList>
    </citation>
    <scope>NUCLEOTIDE SEQUENCE [LARGE SCALE GENOMIC DNA]</scope>
    <source>
        <strain evidence="12 13">PG-2018a</strain>
    </source>
</reference>
<dbReference type="EMBL" id="PUHP01001680">
    <property type="protein sequence ID" value="TQN65346.1"/>
    <property type="molecule type" value="Genomic_DNA"/>
</dbReference>
<evidence type="ECO:0000256" key="4">
    <source>
        <dbReference type="ARBA" id="ARBA00022801"/>
    </source>
</evidence>
<feature type="non-terminal residue" evidence="12">
    <location>
        <position position="419"/>
    </location>
</feature>
<keyword evidence="4 9" id="KW-0378">Hydrolase</keyword>
<protein>
    <recommendedName>
        <fullName evidence="9">Glucanase</fullName>
        <ecNumber evidence="9">3.2.1.-</ecNumber>
    </recommendedName>
</protein>
<dbReference type="GO" id="GO:0016162">
    <property type="term" value="F:cellulose 1,4-beta-cellobiosidase activity"/>
    <property type="evidence" value="ECO:0007669"/>
    <property type="project" value="UniProtKB-EC"/>
</dbReference>
<dbReference type="EC" id="3.2.1.-" evidence="9"/>
<dbReference type="Proteomes" id="UP000326340">
    <property type="component" value="Unassembled WGS sequence"/>
</dbReference>
<evidence type="ECO:0000256" key="1">
    <source>
        <dbReference type="ARBA" id="ARBA00001641"/>
    </source>
</evidence>
<dbReference type="PANTHER" id="PTHR33753:SF2">
    <property type="entry name" value="GLYCOSIDE HYDROLASE FAMILY 7 PROTEIN"/>
    <property type="match status" value="1"/>
</dbReference>
<comment type="catalytic activity">
    <reaction evidence="1">
        <text>Hydrolysis of (1-&gt;4)-beta-D-glucosidic linkages in cellulose and cellotetraose, releasing cellobiose from the non-reducing ends of the chains.</text>
        <dbReference type="EC" id="3.2.1.91"/>
    </reaction>
</comment>
<keyword evidence="5 9" id="KW-0136">Cellulose degradation</keyword>
<dbReference type="InterPro" id="IPR001722">
    <property type="entry name" value="Glyco_hydro_7"/>
</dbReference>
<evidence type="ECO:0000256" key="3">
    <source>
        <dbReference type="ARBA" id="ARBA00022729"/>
    </source>
</evidence>
<evidence type="ECO:0000256" key="8">
    <source>
        <dbReference type="ARBA" id="ARBA00023326"/>
    </source>
</evidence>
<evidence type="ECO:0000256" key="5">
    <source>
        <dbReference type="ARBA" id="ARBA00023001"/>
    </source>
</evidence>
<dbReference type="PANTHER" id="PTHR33753">
    <property type="entry name" value="1,4-BETA-D-GLUCAN CELLOBIOHYDROLASE B"/>
    <property type="match status" value="1"/>
</dbReference>
<keyword evidence="7 9" id="KW-0326">Glycosidase</keyword>
<dbReference type="PRINTS" id="PR00734">
    <property type="entry name" value="GLHYDRLASE7"/>
</dbReference>
<comment type="caution">
    <text evidence="12">The sequence shown here is derived from an EMBL/GenBank/DDBJ whole genome shotgun (WGS) entry which is preliminary data.</text>
</comment>
<evidence type="ECO:0000313" key="13">
    <source>
        <dbReference type="Proteomes" id="UP000326340"/>
    </source>
</evidence>
<feature type="signal peptide" evidence="11">
    <location>
        <begin position="1"/>
        <end position="17"/>
    </location>
</feature>
<evidence type="ECO:0000256" key="2">
    <source>
        <dbReference type="ARBA" id="ARBA00006044"/>
    </source>
</evidence>
<evidence type="ECO:0000256" key="6">
    <source>
        <dbReference type="ARBA" id="ARBA00023277"/>
    </source>
</evidence>
<feature type="chain" id="PRO_5024882677" description="Glucanase" evidence="11">
    <location>
        <begin position="18"/>
        <end position="419"/>
    </location>
</feature>
<feature type="region of interest" description="Disordered" evidence="10">
    <location>
        <begin position="390"/>
        <end position="419"/>
    </location>
</feature>
<dbReference type="SUPFAM" id="SSF49899">
    <property type="entry name" value="Concanavalin A-like lectins/glucanases"/>
    <property type="match status" value="1"/>
</dbReference>
<dbReference type="AlphaFoldDB" id="A0A5Q4BEX8"/>
<evidence type="ECO:0000256" key="11">
    <source>
        <dbReference type="SAM" id="SignalP"/>
    </source>
</evidence>
<gene>
    <name evidence="12" type="primary">CBH-1-2</name>
    <name evidence="12" type="ORF">CSHISOI_10085</name>
</gene>
<evidence type="ECO:0000256" key="7">
    <source>
        <dbReference type="ARBA" id="ARBA00023295"/>
    </source>
</evidence>
<keyword evidence="6" id="KW-0119">Carbohydrate metabolism</keyword>
<dbReference type="Gene3D" id="2.70.100.10">
    <property type="entry name" value="Glycoside hydrolase, family 7, domain"/>
    <property type="match status" value="1"/>
</dbReference>
<dbReference type="InterPro" id="IPR013320">
    <property type="entry name" value="ConA-like_dom_sf"/>
</dbReference>
<evidence type="ECO:0000256" key="10">
    <source>
        <dbReference type="SAM" id="MobiDB-lite"/>
    </source>
</evidence>
<evidence type="ECO:0000256" key="9">
    <source>
        <dbReference type="RuleBase" id="RU361164"/>
    </source>
</evidence>
<sequence length="419" mass="45554">MMRRLLVPGVLALLVEAQKAGQVIPEVHPTLSWKRCSRDDAMGAAACATVAGKVVVDAEKRRVRAADGFANYYAGEQLGRGALPDQRRLHGGLRHRWAWTPRDQFGVVASGDRLSQRRVTQHAFGDQQRLARVPTRGQGGGERYQTFTLLGNELAFDVELSAVQCSVNSAAAGARYRTGYCDASCPRTNKFVGGKANVEGWSGLDDDSGEGSFGACCSKLDVWNSNAHSLSMIAKPCVDVDYEVCSQGDCNARDPRNPQPGQLLCDRTGCDYNPHRLGNTTFYGKGKTANTDKRITVVTRFEEDEVTQFFIQDGKRIEAPKPNHPGFPDESGIRAGHCAALPPNFGDPEHFGQVGGYARHNEALRQPIVLAPSISKDHWANNLWLDSVYPPQRDGPGAERGPCPSNQGGPGLPWVEVDA</sequence>
<keyword evidence="13" id="KW-1185">Reference proteome</keyword>
<name>A0A5Q4BEX8_9PEZI</name>
<accession>A0A5Q4BEX8</accession>
<keyword evidence="8 9" id="KW-0624">Polysaccharide degradation</keyword>
<keyword evidence="3 11" id="KW-0732">Signal</keyword>
<organism evidence="12 13">
    <name type="scientific">Colletotrichum shisoi</name>
    <dbReference type="NCBI Taxonomy" id="2078593"/>
    <lineage>
        <taxon>Eukaryota</taxon>
        <taxon>Fungi</taxon>
        <taxon>Dikarya</taxon>
        <taxon>Ascomycota</taxon>
        <taxon>Pezizomycotina</taxon>
        <taxon>Sordariomycetes</taxon>
        <taxon>Hypocreomycetidae</taxon>
        <taxon>Glomerellales</taxon>
        <taxon>Glomerellaceae</taxon>
        <taxon>Colletotrichum</taxon>
        <taxon>Colletotrichum destructivum species complex</taxon>
    </lineage>
</organism>
<dbReference type="Pfam" id="PF00840">
    <property type="entry name" value="Glyco_hydro_7"/>
    <property type="match status" value="1"/>
</dbReference>
<proteinExistence type="inferred from homology"/>
<dbReference type="GO" id="GO:0030245">
    <property type="term" value="P:cellulose catabolic process"/>
    <property type="evidence" value="ECO:0007669"/>
    <property type="project" value="UniProtKB-KW"/>
</dbReference>
<dbReference type="OrthoDB" id="4563100at2759"/>
<evidence type="ECO:0000313" key="12">
    <source>
        <dbReference type="EMBL" id="TQN65346.1"/>
    </source>
</evidence>
<comment type="similarity">
    <text evidence="2 9">Belongs to the glycosyl hydrolase 7 (cellulase C) family.</text>
</comment>